<dbReference type="RefSeq" id="WP_023933057.1">
    <property type="nucleotide sequence ID" value="NZ_DF196819.1"/>
</dbReference>
<dbReference type="Gene3D" id="3.60.10.10">
    <property type="entry name" value="Endonuclease/exonuclease/phosphatase"/>
    <property type="match status" value="1"/>
</dbReference>
<organism evidence="5 6">
    <name type="scientific">Photobacterium leiognathi lrivu.4.1</name>
    <dbReference type="NCBI Taxonomy" id="1248232"/>
    <lineage>
        <taxon>Bacteria</taxon>
        <taxon>Pseudomonadati</taxon>
        <taxon>Pseudomonadota</taxon>
        <taxon>Gammaproteobacteria</taxon>
        <taxon>Vibrionales</taxon>
        <taxon>Vibrionaceae</taxon>
        <taxon>Photobacterium</taxon>
    </lineage>
</organism>
<accession>A0A0U1P7B8</accession>
<feature type="signal peptide" evidence="3">
    <location>
        <begin position="1"/>
        <end position="20"/>
    </location>
</feature>
<evidence type="ECO:0000313" key="6">
    <source>
        <dbReference type="Proteomes" id="UP000030675"/>
    </source>
</evidence>
<gene>
    <name evidence="5" type="ORF">PLEI_2044</name>
</gene>
<feature type="chain" id="PRO_5006712564" evidence="3">
    <location>
        <begin position="21"/>
        <end position="443"/>
    </location>
</feature>
<dbReference type="PANTHER" id="PTHR16320:SF23">
    <property type="entry name" value="SPHINGOMYELINASE C 1"/>
    <property type="match status" value="1"/>
</dbReference>
<dbReference type="InterPro" id="IPR038772">
    <property type="entry name" value="Sph/SMPD2-like"/>
</dbReference>
<sequence>MYIKCFWFSLTIILSSYCYADTYIYLTNNSSETLDIRVSHTGYSGDTMQKRKEWNQNAYTVKPWETKKVLTFNRNVGVKNNKSYKFSTEVTSESGSKVYLEQMLRGSFWGSSIKYKLSASGVTSYYKNNYSIHRFTSNKYSDSPTELAFRSKQTAGFDDIYYTITPSHNPKSSTTVSSTLKMLTYNVWALTPLASHVNQRLDELPKFLTNYDVISLQEVFYSDKRRSFLQNLAKEYPYQTKVLKAPSFYGLNVYDGGVIIVSKYPIVSKDYHVFSRCSGSDCLADKGVVYAEVVKGGKSYHVFATHAASTDSYSARVDRIYQFWDINKFAKRQNIPKNEVVIFSGDFNVNKNKYFNHDYKWMQSLLNANEPKYSGHTAATYDKSLNSFVKSNSEYLDYVFVSNAYGKVKSNVNRVFIPRSTSNSLWYHWDLSDHFPVEAIIKQ</sequence>
<dbReference type="InterPro" id="IPR017766">
    <property type="entry name" value="Sphingomyelinase/PLipase_C"/>
</dbReference>
<keyword evidence="2" id="KW-0378">Hydrolase</keyword>
<dbReference type="EMBL" id="DF196819">
    <property type="protein sequence ID" value="GAD30388.1"/>
    <property type="molecule type" value="Genomic_DNA"/>
</dbReference>
<dbReference type="SUPFAM" id="SSF56219">
    <property type="entry name" value="DNase I-like"/>
    <property type="match status" value="1"/>
</dbReference>
<proteinExistence type="predicted"/>
<dbReference type="AlphaFoldDB" id="A0A0U1P7B8"/>
<evidence type="ECO:0000313" key="5">
    <source>
        <dbReference type="EMBL" id="GAD30388.1"/>
    </source>
</evidence>
<dbReference type="GO" id="GO:0005576">
    <property type="term" value="C:extracellular region"/>
    <property type="evidence" value="ECO:0007669"/>
    <property type="project" value="InterPro"/>
</dbReference>
<dbReference type="Pfam" id="PF03372">
    <property type="entry name" value="Exo_endo_phos"/>
    <property type="match status" value="1"/>
</dbReference>
<feature type="domain" description="Endonuclease/exonuclease/phosphatase" evidence="4">
    <location>
        <begin position="183"/>
        <end position="434"/>
    </location>
</feature>
<evidence type="ECO:0000256" key="1">
    <source>
        <dbReference type="ARBA" id="ARBA00022729"/>
    </source>
</evidence>
<evidence type="ECO:0000256" key="3">
    <source>
        <dbReference type="SAM" id="SignalP"/>
    </source>
</evidence>
<evidence type="ECO:0000259" key="4">
    <source>
        <dbReference type="Pfam" id="PF03372"/>
    </source>
</evidence>
<name>A0A0U1P7B8_PHOLE</name>
<dbReference type="InterPro" id="IPR005135">
    <property type="entry name" value="Endo/exonuclease/phosphatase"/>
</dbReference>
<evidence type="ECO:0000256" key="2">
    <source>
        <dbReference type="ARBA" id="ARBA00022801"/>
    </source>
</evidence>
<dbReference type="PANTHER" id="PTHR16320">
    <property type="entry name" value="SPHINGOMYELINASE FAMILY MEMBER"/>
    <property type="match status" value="1"/>
</dbReference>
<dbReference type="Proteomes" id="UP000030675">
    <property type="component" value="Unassembled WGS sequence"/>
</dbReference>
<dbReference type="GO" id="GO:0004767">
    <property type="term" value="F:sphingomyelin phosphodiesterase activity"/>
    <property type="evidence" value="ECO:0007669"/>
    <property type="project" value="InterPro"/>
</dbReference>
<dbReference type="eggNOG" id="COG3568">
    <property type="taxonomic scope" value="Bacteria"/>
</dbReference>
<dbReference type="HOGENOM" id="CLU_033415_1_0_6"/>
<keyword evidence="1 3" id="KW-0732">Signal</keyword>
<dbReference type="InterPro" id="IPR036691">
    <property type="entry name" value="Endo/exonu/phosph_ase_sf"/>
</dbReference>
<dbReference type="CDD" id="cd09078">
    <property type="entry name" value="nSMase"/>
    <property type="match status" value="1"/>
</dbReference>
<reference evidence="6" key="1">
    <citation type="submission" date="2012-12" db="EMBL/GenBank/DDBJ databases">
        <title>Genome Sequence of Photobacterium leiognathi lrivu.4.1.</title>
        <authorList>
            <person name="Urbanczyk H."/>
            <person name="Ogura Y."/>
            <person name="Hayashi T."/>
            <person name="Dunlap P.V."/>
        </authorList>
    </citation>
    <scope>NUCLEOTIDE SEQUENCE [LARGE SCALE GENOMIC DNA]</scope>
    <source>
        <strain evidence="6">lrivu.4.1</strain>
    </source>
</reference>
<protein>
    <submittedName>
        <fullName evidence="5">Truncated beta-hemplysin</fullName>
    </submittedName>
</protein>